<name>A0ABY7YY53_9HYPH</name>
<dbReference type="Pfam" id="PF00005">
    <property type="entry name" value="ABC_tran"/>
    <property type="match status" value="1"/>
</dbReference>
<dbReference type="RefSeq" id="WP_282211834.1">
    <property type="nucleotide sequence ID" value="NZ_CP118247.1"/>
</dbReference>
<feature type="domain" description="ABC transmembrane type-1" evidence="9">
    <location>
        <begin position="36"/>
        <end position="318"/>
    </location>
</feature>
<dbReference type="Gene3D" id="1.20.1560.10">
    <property type="entry name" value="ABC transporter type 1, transmembrane domain"/>
    <property type="match status" value="1"/>
</dbReference>
<dbReference type="PROSITE" id="PS50893">
    <property type="entry name" value="ABC_TRANSPORTER_2"/>
    <property type="match status" value="1"/>
</dbReference>
<dbReference type="SUPFAM" id="SSF90123">
    <property type="entry name" value="ABC transporter transmembrane region"/>
    <property type="match status" value="1"/>
</dbReference>
<dbReference type="CDD" id="cd18547">
    <property type="entry name" value="ABC_6TM_Tm288_like"/>
    <property type="match status" value="1"/>
</dbReference>
<evidence type="ECO:0000256" key="4">
    <source>
        <dbReference type="ARBA" id="ARBA00022840"/>
    </source>
</evidence>
<dbReference type="InterPro" id="IPR039421">
    <property type="entry name" value="Type_1_exporter"/>
</dbReference>
<dbReference type="EMBL" id="CP118247">
    <property type="protein sequence ID" value="WDR06320.1"/>
    <property type="molecule type" value="Genomic_DNA"/>
</dbReference>
<dbReference type="Proteomes" id="UP001222118">
    <property type="component" value="Chromosome"/>
</dbReference>
<dbReference type="InterPro" id="IPR011527">
    <property type="entry name" value="ABC1_TM_dom"/>
</dbReference>
<evidence type="ECO:0000256" key="3">
    <source>
        <dbReference type="ARBA" id="ARBA00022741"/>
    </source>
</evidence>
<feature type="transmembrane region" description="Helical" evidence="7">
    <location>
        <begin position="175"/>
        <end position="193"/>
    </location>
</feature>
<keyword evidence="11" id="KW-1185">Reference proteome</keyword>
<evidence type="ECO:0000256" key="7">
    <source>
        <dbReference type="SAM" id="Phobius"/>
    </source>
</evidence>
<keyword evidence="5 7" id="KW-1133">Transmembrane helix</keyword>
<feature type="transmembrane region" description="Helical" evidence="7">
    <location>
        <begin position="35"/>
        <end position="60"/>
    </location>
</feature>
<keyword evidence="6 7" id="KW-0472">Membrane</keyword>
<sequence length="585" mass="62731">MHYRLNTQDTNQSKEPLRVGLTRLLPVMAGEGRNVALAVFAIIISSATTLTAPLIIAYIVDRFIATNDYQGVFVWSGLLLGVFLIGLVSSYVQSRTMGGVGRRILFNLRNAIFTKLQALPVAFFNQNKSGDLISRINNDTDKINQFFAQALMQFLSNAALMLGAGVLLVSLNVRLGLAALVPAIIVLIATRMLSGWVKRASFKSLQTLGGLSGEVQESLANFKVIVAFNRLDYFRNKFAGANQANYSASVKAGVASNIFLPLYGLAANLGTLIVLAYGIILIGNGELTTGLLIGYILYVTNFYTPMRQLASIWASLQLALAGLDRISEVLALNSDMTIVPSDEVVGDAVMAFDDVSFSYSGGQDVLSDICFSLERGKTYALIGPTGGGKTTTASLMARLYDPSAGTVRLNGRDIRAFTAEERAETIGFILQEPFLFSGTVGDNIVYGNPAYADLAGGQLVDRLDEAGLSGLLKRFDQGLETPVSASGDAMSLGQKQLIAFMRAALRNPQLLILDEATANIDTVTEKLLEEILAALPAQTTTVIIAHRLNTINNADEIFFVNGGTVTPAGSMESAVDMLLNGQMQS</sequence>
<keyword evidence="3" id="KW-0547">Nucleotide-binding</keyword>
<keyword evidence="2 7" id="KW-0812">Transmembrane</keyword>
<dbReference type="SUPFAM" id="SSF52540">
    <property type="entry name" value="P-loop containing nucleoside triphosphate hydrolases"/>
    <property type="match status" value="1"/>
</dbReference>
<dbReference type="InterPro" id="IPR036640">
    <property type="entry name" value="ABC1_TM_sf"/>
</dbReference>
<feature type="transmembrane region" description="Helical" evidence="7">
    <location>
        <begin position="146"/>
        <end position="169"/>
    </location>
</feature>
<dbReference type="InterPro" id="IPR003593">
    <property type="entry name" value="AAA+_ATPase"/>
</dbReference>
<dbReference type="GO" id="GO:0005524">
    <property type="term" value="F:ATP binding"/>
    <property type="evidence" value="ECO:0007669"/>
    <property type="project" value="UniProtKB-KW"/>
</dbReference>
<dbReference type="Gene3D" id="3.40.50.300">
    <property type="entry name" value="P-loop containing nucleotide triphosphate hydrolases"/>
    <property type="match status" value="1"/>
</dbReference>
<dbReference type="InterPro" id="IPR027417">
    <property type="entry name" value="P-loop_NTPase"/>
</dbReference>
<dbReference type="SMART" id="SM00382">
    <property type="entry name" value="AAA"/>
    <property type="match status" value="1"/>
</dbReference>
<gene>
    <name evidence="10" type="ORF">PSQ90_02310</name>
</gene>
<organism evidence="10 11">
    <name type="scientific">Devosia rhodophyticola</name>
    <dbReference type="NCBI Taxonomy" id="3026423"/>
    <lineage>
        <taxon>Bacteria</taxon>
        <taxon>Pseudomonadati</taxon>
        <taxon>Pseudomonadota</taxon>
        <taxon>Alphaproteobacteria</taxon>
        <taxon>Hyphomicrobiales</taxon>
        <taxon>Devosiaceae</taxon>
        <taxon>Devosia</taxon>
    </lineage>
</organism>
<reference evidence="10 11" key="1">
    <citation type="submission" date="2023-02" db="EMBL/GenBank/DDBJ databases">
        <title>Devosia chondri sp. nov., isolated from the phycosphere of marine algae.</title>
        <authorList>
            <person name="Kim J.M."/>
            <person name="Lee J.K."/>
            <person name="Choi B.J."/>
            <person name="Bayburt H."/>
            <person name="Jeon C.O."/>
        </authorList>
    </citation>
    <scope>NUCLEOTIDE SEQUENCE [LARGE SCALE GENOMIC DNA]</scope>
    <source>
        <strain evidence="10 11">G2-5</strain>
    </source>
</reference>
<evidence type="ECO:0000259" key="9">
    <source>
        <dbReference type="PROSITE" id="PS50929"/>
    </source>
</evidence>
<feature type="transmembrane region" description="Helical" evidence="7">
    <location>
        <begin position="258"/>
        <end position="281"/>
    </location>
</feature>
<evidence type="ECO:0000256" key="5">
    <source>
        <dbReference type="ARBA" id="ARBA00022989"/>
    </source>
</evidence>
<feature type="domain" description="ABC transporter" evidence="8">
    <location>
        <begin position="350"/>
        <end position="585"/>
    </location>
</feature>
<dbReference type="InterPro" id="IPR003439">
    <property type="entry name" value="ABC_transporter-like_ATP-bd"/>
</dbReference>
<evidence type="ECO:0000256" key="6">
    <source>
        <dbReference type="ARBA" id="ARBA00023136"/>
    </source>
</evidence>
<evidence type="ECO:0000313" key="11">
    <source>
        <dbReference type="Proteomes" id="UP001222118"/>
    </source>
</evidence>
<dbReference type="PANTHER" id="PTHR43394:SF1">
    <property type="entry name" value="ATP-BINDING CASSETTE SUB-FAMILY B MEMBER 10, MITOCHONDRIAL"/>
    <property type="match status" value="1"/>
</dbReference>
<evidence type="ECO:0000256" key="1">
    <source>
        <dbReference type="ARBA" id="ARBA00004651"/>
    </source>
</evidence>
<proteinExistence type="predicted"/>
<dbReference type="PANTHER" id="PTHR43394">
    <property type="entry name" value="ATP-DEPENDENT PERMEASE MDL1, MITOCHONDRIAL"/>
    <property type="match status" value="1"/>
</dbReference>
<evidence type="ECO:0000256" key="2">
    <source>
        <dbReference type="ARBA" id="ARBA00022692"/>
    </source>
</evidence>
<feature type="transmembrane region" description="Helical" evidence="7">
    <location>
        <begin position="104"/>
        <end position="125"/>
    </location>
</feature>
<protein>
    <submittedName>
        <fullName evidence="10">ABC transporter ATP-binding protein</fullName>
    </submittedName>
</protein>
<feature type="transmembrane region" description="Helical" evidence="7">
    <location>
        <begin position="72"/>
        <end position="92"/>
    </location>
</feature>
<keyword evidence="4 10" id="KW-0067">ATP-binding</keyword>
<dbReference type="Pfam" id="PF00664">
    <property type="entry name" value="ABC_membrane"/>
    <property type="match status" value="1"/>
</dbReference>
<evidence type="ECO:0000313" key="10">
    <source>
        <dbReference type="EMBL" id="WDR06320.1"/>
    </source>
</evidence>
<dbReference type="PROSITE" id="PS50929">
    <property type="entry name" value="ABC_TM1F"/>
    <property type="match status" value="1"/>
</dbReference>
<feature type="transmembrane region" description="Helical" evidence="7">
    <location>
        <begin position="287"/>
        <end position="304"/>
    </location>
</feature>
<accession>A0ABY7YY53</accession>
<evidence type="ECO:0000259" key="8">
    <source>
        <dbReference type="PROSITE" id="PS50893"/>
    </source>
</evidence>
<comment type="subcellular location">
    <subcellularLocation>
        <location evidence="1">Cell membrane</location>
        <topology evidence="1">Multi-pass membrane protein</topology>
    </subcellularLocation>
</comment>